<dbReference type="InterPro" id="IPR012910">
    <property type="entry name" value="Plug_dom"/>
</dbReference>
<keyword evidence="2 8" id="KW-0813">Transport</keyword>
<evidence type="ECO:0000256" key="1">
    <source>
        <dbReference type="ARBA" id="ARBA00004571"/>
    </source>
</evidence>
<evidence type="ECO:0000256" key="2">
    <source>
        <dbReference type="ARBA" id="ARBA00022448"/>
    </source>
</evidence>
<evidence type="ECO:0000256" key="10">
    <source>
        <dbReference type="SAM" id="SignalP"/>
    </source>
</evidence>
<dbReference type="InterPro" id="IPR008969">
    <property type="entry name" value="CarboxyPept-like_regulatory"/>
</dbReference>
<evidence type="ECO:0000256" key="8">
    <source>
        <dbReference type="PROSITE-ProRule" id="PRU01360"/>
    </source>
</evidence>
<feature type="domain" description="TonB-dependent receptor-like beta-barrel" evidence="11">
    <location>
        <begin position="506"/>
        <end position="969"/>
    </location>
</feature>
<name>A0A430K4M7_9FLAO</name>
<dbReference type="Pfam" id="PF07715">
    <property type="entry name" value="Plug"/>
    <property type="match status" value="1"/>
</dbReference>
<accession>A0A430K4M7</accession>
<feature type="chain" id="PRO_5019413579" evidence="10">
    <location>
        <begin position="43"/>
        <end position="1117"/>
    </location>
</feature>
<evidence type="ECO:0000313" key="13">
    <source>
        <dbReference type="EMBL" id="RTE53901.1"/>
    </source>
</evidence>
<feature type="signal peptide" evidence="10">
    <location>
        <begin position="1"/>
        <end position="42"/>
    </location>
</feature>
<evidence type="ECO:0000313" key="14">
    <source>
        <dbReference type="Proteomes" id="UP000267585"/>
    </source>
</evidence>
<dbReference type="EMBL" id="RQPJ01000003">
    <property type="protein sequence ID" value="RTE53901.1"/>
    <property type="molecule type" value="Genomic_DNA"/>
</dbReference>
<dbReference type="Gene3D" id="2.170.130.10">
    <property type="entry name" value="TonB-dependent receptor, plug domain"/>
    <property type="match status" value="1"/>
</dbReference>
<dbReference type="Gene3D" id="2.60.40.1120">
    <property type="entry name" value="Carboxypeptidase-like, regulatory domain"/>
    <property type="match status" value="1"/>
</dbReference>
<dbReference type="InterPro" id="IPR023997">
    <property type="entry name" value="TonB-dep_OMP_SusC/RagA_CS"/>
</dbReference>
<keyword evidence="14" id="KW-1185">Reference proteome</keyword>
<dbReference type="InterPro" id="IPR023996">
    <property type="entry name" value="TonB-dep_OMP_SusC/RagA"/>
</dbReference>
<dbReference type="NCBIfam" id="TIGR04057">
    <property type="entry name" value="SusC_RagA_signa"/>
    <property type="match status" value="1"/>
</dbReference>
<dbReference type="InterPro" id="IPR037066">
    <property type="entry name" value="Plug_dom_sf"/>
</dbReference>
<dbReference type="InterPro" id="IPR039426">
    <property type="entry name" value="TonB-dep_rcpt-like"/>
</dbReference>
<keyword evidence="3 8" id="KW-1134">Transmembrane beta strand</keyword>
<evidence type="ECO:0000259" key="11">
    <source>
        <dbReference type="Pfam" id="PF00593"/>
    </source>
</evidence>
<evidence type="ECO:0000256" key="6">
    <source>
        <dbReference type="ARBA" id="ARBA00023136"/>
    </source>
</evidence>
<evidence type="ECO:0000259" key="12">
    <source>
        <dbReference type="Pfam" id="PF07715"/>
    </source>
</evidence>
<dbReference type="RefSeq" id="WP_126161889.1">
    <property type="nucleotide sequence ID" value="NZ_RQPJ01000003.1"/>
</dbReference>
<dbReference type="GO" id="GO:0009279">
    <property type="term" value="C:cell outer membrane"/>
    <property type="evidence" value="ECO:0007669"/>
    <property type="project" value="UniProtKB-SubCell"/>
</dbReference>
<dbReference type="InterPro" id="IPR000531">
    <property type="entry name" value="Beta-barrel_TonB"/>
</dbReference>
<evidence type="ECO:0000256" key="3">
    <source>
        <dbReference type="ARBA" id="ARBA00022452"/>
    </source>
</evidence>
<keyword evidence="4 8" id="KW-0812">Transmembrane</keyword>
<dbReference type="SUPFAM" id="SSF56935">
    <property type="entry name" value="Porins"/>
    <property type="match status" value="1"/>
</dbReference>
<dbReference type="OrthoDB" id="9768177at2"/>
<evidence type="ECO:0000256" key="5">
    <source>
        <dbReference type="ARBA" id="ARBA00023077"/>
    </source>
</evidence>
<dbReference type="InterPro" id="IPR036942">
    <property type="entry name" value="Beta-barrel_TonB_sf"/>
</dbReference>
<comment type="subcellular location">
    <subcellularLocation>
        <location evidence="1 8">Cell outer membrane</location>
        <topology evidence="1 8">Multi-pass membrane protein</topology>
    </subcellularLocation>
</comment>
<dbReference type="Pfam" id="PF00593">
    <property type="entry name" value="TonB_dep_Rec_b-barrel"/>
    <property type="match status" value="1"/>
</dbReference>
<organism evidence="13 14">
    <name type="scientific">Arenibacter aquaticus</name>
    <dbReference type="NCBI Taxonomy" id="2489054"/>
    <lineage>
        <taxon>Bacteria</taxon>
        <taxon>Pseudomonadati</taxon>
        <taxon>Bacteroidota</taxon>
        <taxon>Flavobacteriia</taxon>
        <taxon>Flavobacteriales</taxon>
        <taxon>Flavobacteriaceae</taxon>
        <taxon>Arenibacter</taxon>
    </lineage>
</organism>
<feature type="domain" description="TonB-dependent receptor plug" evidence="12">
    <location>
        <begin position="161"/>
        <end position="284"/>
    </location>
</feature>
<protein>
    <submittedName>
        <fullName evidence="13">SusC/RagA family TonB-linked outer membrane protein</fullName>
    </submittedName>
</protein>
<dbReference type="Pfam" id="PF13715">
    <property type="entry name" value="CarbopepD_reg_2"/>
    <property type="match status" value="1"/>
</dbReference>
<proteinExistence type="inferred from homology"/>
<keyword evidence="5 9" id="KW-0798">TonB box</keyword>
<keyword evidence="7 8" id="KW-0998">Cell outer membrane</keyword>
<dbReference type="NCBIfam" id="TIGR04056">
    <property type="entry name" value="OMP_RagA_SusC"/>
    <property type="match status" value="1"/>
</dbReference>
<dbReference type="SUPFAM" id="SSF49464">
    <property type="entry name" value="Carboxypeptidase regulatory domain-like"/>
    <property type="match status" value="1"/>
</dbReference>
<evidence type="ECO:0000256" key="4">
    <source>
        <dbReference type="ARBA" id="ARBA00022692"/>
    </source>
</evidence>
<keyword evidence="10" id="KW-0732">Signal</keyword>
<keyword evidence="6 8" id="KW-0472">Membrane</keyword>
<dbReference type="PROSITE" id="PS52016">
    <property type="entry name" value="TONB_DEPENDENT_REC_3"/>
    <property type="match status" value="1"/>
</dbReference>
<reference evidence="13 14" key="1">
    <citation type="submission" date="2018-11" db="EMBL/GenBank/DDBJ databases">
        <title>Arenibacter aquaticus sp.nov., a marine bacterium isolated from surface seawater in the South China Sea.</title>
        <authorList>
            <person name="Guo J."/>
            <person name="Sun J."/>
        </authorList>
    </citation>
    <scope>NUCLEOTIDE SEQUENCE [LARGE SCALE GENOMIC DNA]</scope>
    <source>
        <strain evidence="13 14">GUO666</strain>
    </source>
</reference>
<dbReference type="Proteomes" id="UP000267585">
    <property type="component" value="Unassembled WGS sequence"/>
</dbReference>
<gene>
    <name evidence="13" type="ORF">EHW67_08165</name>
</gene>
<comment type="caution">
    <text evidence="13">The sequence shown here is derived from an EMBL/GenBank/DDBJ whole genome shotgun (WGS) entry which is preliminary data.</text>
</comment>
<dbReference type="Gene3D" id="2.40.170.20">
    <property type="entry name" value="TonB-dependent receptor, beta-barrel domain"/>
    <property type="match status" value="1"/>
</dbReference>
<dbReference type="AlphaFoldDB" id="A0A430K4M7"/>
<evidence type="ECO:0000256" key="7">
    <source>
        <dbReference type="ARBA" id="ARBA00023237"/>
    </source>
</evidence>
<sequence>MKKSKKLNNELPRKFKLDMVLKPSLTLLLSAMVTLPCGVAHASDTKVHKESLNIKDLASYSTLTEAQQQVSGVVLDNNGLPLPGANVLEKGTANGTQTDFDGKFSITVSNENAVLVVSYLGFVSKEISLSGQTNLSVTLEEDASQLDEVVVTALGITREKKALGYAVQELSGDDIKNTAETNVVNALAGKSAGVFVNSSNGNVGASSRITIRGNQSLTGNNQPLFVVDGVPIDNSIVSSSRGGYDFTDMGNGAADINPSDIAEMTVLKGGNAAALYGSRGANGVILITTKSGKGKGFSVSVENSTTFSNPFLLPDYQNEYGQGGGQQFWYEDGLNGGKNDGVDESFGPRLDYVVQAEDIAPGGKLYWAIEAGFPQTPGEILTLPQFNSPVDPVTGERTPTPWVSNPDNIKNFYDTGITRVTNVSLTNGGEWGNMRLSITNSDQTGMVPNTDQVKNTINFSGKANLTDKLSFEAKGSFINSNGNLNGSGYTFNNIGMQTIWTARQVDWDYLKNNVENPDGTQISWISRWHNNPYWIQYKNLNPQTKNRFIGSSSIKYQFNDWLSLSTRAGIDYSNEQVELIRAYYGLNDTEGRYAVSNYFRQEINADVLLSAVKNITDDLSLTANLGANVMNNQYRLQTSSVNKLVVPNIYSLSNAKETPTTTFYQREKEIQSAFASVSLGYKSQLYLDLTGRNDWSSTLPTGNNSYFYPSATTSWIFSETFKTDRNFLSFGKARLSIAQVGNDTDPYRLDATYNASTPYGDNASFSLSSTMPAADLVNELITSKELGLDLKFLNNRIGLDLTLYQSIAKNQILSAPLTPTSGYGTQIINAGQVNNEGVELILTGTPIKTDNFSWDITANYAKNTSKIIALNGDVERLELYTAEGNQITVVAEVGGEYGEMWGKGFVYHENGKPIVDADGVPLTSDVKKLGNIMPDWLGGLNNSFSYKNFNLSVLIDAKMGGDVYSRTNQDGWATGALTSTVGLNPNGVNVRDPLEDGGGYLFDGVFEDGTPNTVYKDLDGFRWNSFARAERWLYDASYVKLRQITLSYSLPKTLISKLGLKAVDLSVFGRNLALLYKKNENFDPEVSNRDASLSSQGSEFASNPSARNVGFRAKFTF</sequence>
<comment type="similarity">
    <text evidence="8 9">Belongs to the TonB-dependent receptor family.</text>
</comment>
<evidence type="ECO:0000256" key="9">
    <source>
        <dbReference type="RuleBase" id="RU003357"/>
    </source>
</evidence>